<dbReference type="EMBL" id="CAJVPS010041434">
    <property type="protein sequence ID" value="CAG8752269.1"/>
    <property type="molecule type" value="Genomic_DNA"/>
</dbReference>
<proteinExistence type="predicted"/>
<feature type="non-terminal residue" evidence="2">
    <location>
        <position position="1"/>
    </location>
</feature>
<feature type="non-terminal residue" evidence="2">
    <location>
        <position position="133"/>
    </location>
</feature>
<organism evidence="2 3">
    <name type="scientific">Ambispora leptoticha</name>
    <dbReference type="NCBI Taxonomy" id="144679"/>
    <lineage>
        <taxon>Eukaryota</taxon>
        <taxon>Fungi</taxon>
        <taxon>Fungi incertae sedis</taxon>
        <taxon>Mucoromycota</taxon>
        <taxon>Glomeromycotina</taxon>
        <taxon>Glomeromycetes</taxon>
        <taxon>Archaeosporales</taxon>
        <taxon>Ambisporaceae</taxon>
        <taxon>Ambispora</taxon>
    </lineage>
</organism>
<reference evidence="2" key="1">
    <citation type="submission" date="2021-06" db="EMBL/GenBank/DDBJ databases">
        <authorList>
            <person name="Kallberg Y."/>
            <person name="Tangrot J."/>
            <person name="Rosling A."/>
        </authorList>
    </citation>
    <scope>NUCLEOTIDE SEQUENCE</scope>
    <source>
        <strain evidence="2">FL130A</strain>
    </source>
</reference>
<dbReference type="Proteomes" id="UP000789508">
    <property type="component" value="Unassembled WGS sequence"/>
</dbReference>
<protein>
    <submittedName>
        <fullName evidence="2">12635_t:CDS:1</fullName>
    </submittedName>
</protein>
<sequence length="133" mass="15551">NYNESDQEDQKPNSDIETDNDDIIELRLTPFLPLNEEELSNEELLFNNERSEELNYNQQISQKSDELQRISYEFEAAIWLAKHPRTMIANLELEAKVLFLRTRNNTPALYTELASAVYSISKVDKQMLALIKK</sequence>
<dbReference type="OrthoDB" id="2435299at2759"/>
<feature type="region of interest" description="Disordered" evidence="1">
    <location>
        <begin position="1"/>
        <end position="20"/>
    </location>
</feature>
<name>A0A9N9NMN7_9GLOM</name>
<dbReference type="AlphaFoldDB" id="A0A9N9NMN7"/>
<comment type="caution">
    <text evidence="2">The sequence shown here is derived from an EMBL/GenBank/DDBJ whole genome shotgun (WGS) entry which is preliminary data.</text>
</comment>
<keyword evidence="3" id="KW-1185">Reference proteome</keyword>
<evidence type="ECO:0000256" key="1">
    <source>
        <dbReference type="SAM" id="MobiDB-lite"/>
    </source>
</evidence>
<evidence type="ECO:0000313" key="2">
    <source>
        <dbReference type="EMBL" id="CAG8752269.1"/>
    </source>
</evidence>
<evidence type="ECO:0000313" key="3">
    <source>
        <dbReference type="Proteomes" id="UP000789508"/>
    </source>
</evidence>
<gene>
    <name evidence="2" type="ORF">ALEPTO_LOCUS13351</name>
</gene>
<accession>A0A9N9NMN7</accession>